<gene>
    <name evidence="7" type="ORF">Tco_1004583</name>
</gene>
<evidence type="ECO:0000256" key="6">
    <source>
        <dbReference type="ARBA" id="ARBA00023242"/>
    </source>
</evidence>
<keyword evidence="4" id="KW-0949">S-adenosyl-L-methionine</keyword>
<evidence type="ECO:0000256" key="3">
    <source>
        <dbReference type="ARBA" id="ARBA00022679"/>
    </source>
</evidence>
<dbReference type="Proteomes" id="UP001151760">
    <property type="component" value="Unassembled WGS sequence"/>
</dbReference>
<sequence length="235" mass="26781">MILELTYYCHPNSYVDTLQVYHSENKVKPSVLESIINLWVTTGRESVSKAHHSNNETDFQPDFINNISEEVCSQLHFGIMKATRKVLLDEIVSHTIMEYVTAKKALKQLNSEESTQIVKTCSSDEITVMHIAAYITRLLVSHVWLSVLSGFYDINQELEDYYGNEEPASHSVCIQIYSSNTTESLRGKKPVGSLKDFSEAYINFCTNLFDSFMQVMWNVVLYDPVVEQPPPPPLS</sequence>
<reference evidence="7" key="2">
    <citation type="submission" date="2022-01" db="EMBL/GenBank/DDBJ databases">
        <authorList>
            <person name="Yamashiro T."/>
            <person name="Shiraishi A."/>
            <person name="Satake H."/>
            <person name="Nakayama K."/>
        </authorList>
    </citation>
    <scope>NUCLEOTIDE SEQUENCE</scope>
</reference>
<dbReference type="InterPro" id="IPR044570">
    <property type="entry name" value="Set1-like"/>
</dbReference>
<evidence type="ECO:0000256" key="2">
    <source>
        <dbReference type="ARBA" id="ARBA00022603"/>
    </source>
</evidence>
<dbReference type="EMBL" id="BQNB010017254">
    <property type="protein sequence ID" value="GJT61050.1"/>
    <property type="molecule type" value="Genomic_DNA"/>
</dbReference>
<comment type="subcellular location">
    <subcellularLocation>
        <location evidence="1">Nucleus</location>
    </subcellularLocation>
</comment>
<organism evidence="7 8">
    <name type="scientific">Tanacetum coccineum</name>
    <dbReference type="NCBI Taxonomy" id="301880"/>
    <lineage>
        <taxon>Eukaryota</taxon>
        <taxon>Viridiplantae</taxon>
        <taxon>Streptophyta</taxon>
        <taxon>Embryophyta</taxon>
        <taxon>Tracheophyta</taxon>
        <taxon>Spermatophyta</taxon>
        <taxon>Magnoliopsida</taxon>
        <taxon>eudicotyledons</taxon>
        <taxon>Gunneridae</taxon>
        <taxon>Pentapetalae</taxon>
        <taxon>asterids</taxon>
        <taxon>campanulids</taxon>
        <taxon>Asterales</taxon>
        <taxon>Asteraceae</taxon>
        <taxon>Asteroideae</taxon>
        <taxon>Anthemideae</taxon>
        <taxon>Anthemidinae</taxon>
        <taxon>Tanacetum</taxon>
    </lineage>
</organism>
<keyword evidence="5" id="KW-0156">Chromatin regulator</keyword>
<evidence type="ECO:0000313" key="7">
    <source>
        <dbReference type="EMBL" id="GJT61050.1"/>
    </source>
</evidence>
<accession>A0ABQ5FDN9</accession>
<proteinExistence type="predicted"/>
<reference evidence="7" key="1">
    <citation type="journal article" date="2022" name="Int. J. Mol. Sci.">
        <title>Draft Genome of Tanacetum Coccineum: Genomic Comparison of Closely Related Tanacetum-Family Plants.</title>
        <authorList>
            <person name="Yamashiro T."/>
            <person name="Shiraishi A."/>
            <person name="Nakayama K."/>
            <person name="Satake H."/>
        </authorList>
    </citation>
    <scope>NUCLEOTIDE SEQUENCE</scope>
</reference>
<keyword evidence="6" id="KW-0539">Nucleus</keyword>
<protein>
    <submittedName>
        <fullName evidence="7">Histone-lysine N-methyltransferase ATXR7 isoform X1</fullName>
    </submittedName>
</protein>
<evidence type="ECO:0000256" key="5">
    <source>
        <dbReference type="ARBA" id="ARBA00022853"/>
    </source>
</evidence>
<keyword evidence="2" id="KW-0489">Methyltransferase</keyword>
<keyword evidence="8" id="KW-1185">Reference proteome</keyword>
<evidence type="ECO:0000313" key="8">
    <source>
        <dbReference type="Proteomes" id="UP001151760"/>
    </source>
</evidence>
<comment type="caution">
    <text evidence="7">The sequence shown here is derived from an EMBL/GenBank/DDBJ whole genome shotgun (WGS) entry which is preliminary data.</text>
</comment>
<dbReference type="PANTHER" id="PTHR45814">
    <property type="entry name" value="HISTONE-LYSINE N-METHYLTRANSFERASE SETD1"/>
    <property type="match status" value="1"/>
</dbReference>
<name>A0ABQ5FDN9_9ASTR</name>
<evidence type="ECO:0000256" key="1">
    <source>
        <dbReference type="ARBA" id="ARBA00004123"/>
    </source>
</evidence>
<keyword evidence="3" id="KW-0808">Transferase</keyword>
<dbReference type="PANTHER" id="PTHR45814:SF2">
    <property type="entry name" value="HISTONE-LYSINE N-METHYLTRANSFERASE SETD1"/>
    <property type="match status" value="1"/>
</dbReference>
<evidence type="ECO:0000256" key="4">
    <source>
        <dbReference type="ARBA" id="ARBA00022691"/>
    </source>
</evidence>